<dbReference type="GO" id="GO:0005737">
    <property type="term" value="C:cytoplasm"/>
    <property type="evidence" value="ECO:0007669"/>
    <property type="project" value="UniProtKB-SubCell"/>
</dbReference>
<dbReference type="InterPro" id="IPR032678">
    <property type="entry name" value="tRNA-synt_1_cat_dom"/>
</dbReference>
<dbReference type="HAMAP" id="MF_01228">
    <property type="entry name" value="Met_tRNA_synth_type2"/>
    <property type="match status" value="1"/>
</dbReference>
<dbReference type="CDD" id="cd00814">
    <property type="entry name" value="MetRS_core"/>
    <property type="match status" value="1"/>
</dbReference>
<evidence type="ECO:0000259" key="14">
    <source>
        <dbReference type="Pfam" id="PF09334"/>
    </source>
</evidence>
<keyword evidence="9 12" id="KW-0648">Protein biosynthesis</keyword>
<dbReference type="PRINTS" id="PR01041">
    <property type="entry name" value="TRNASYNTHMET"/>
</dbReference>
<reference evidence="17" key="1">
    <citation type="submission" date="2017-09" db="EMBL/GenBank/DDBJ databases">
        <title>The Reconstruction of 2,631 Draft Metagenome-Assembled Genomes from the Global Oceans.</title>
        <authorList>
            <person name="Tully B.J."/>
            <person name="Graham E.D."/>
            <person name="Heidelberg J.F."/>
        </authorList>
    </citation>
    <scope>NUCLEOTIDE SEQUENCE [LARGE SCALE GENOMIC DNA]</scope>
</reference>
<dbReference type="InterPro" id="IPR014729">
    <property type="entry name" value="Rossmann-like_a/b/a_fold"/>
</dbReference>
<evidence type="ECO:0000256" key="1">
    <source>
        <dbReference type="ARBA" id="ARBA00001947"/>
    </source>
</evidence>
<evidence type="ECO:0000256" key="5">
    <source>
        <dbReference type="ARBA" id="ARBA00022723"/>
    </source>
</evidence>
<comment type="similarity">
    <text evidence="12">Belongs to the class-I aminoacyl-tRNA synthetase family.</text>
</comment>
<dbReference type="EMBL" id="NZBU01000009">
    <property type="protein sequence ID" value="MAG22244.1"/>
    <property type="molecule type" value="Genomic_DNA"/>
</dbReference>
<keyword evidence="6 12" id="KW-0547">Nucleotide-binding</keyword>
<accession>A0A2D6M1E7</accession>
<dbReference type="InterPro" id="IPR033911">
    <property type="entry name" value="MetRS_core"/>
</dbReference>
<sequence>MTGKFYITTAIDYPSGKPHLGHAYEKVCADCIARWHRLLGKEVFFLTGTDEHGSKIAKKAKEAGKEPEKFVEEMVVFFRELCEKLNISNNRFIRTTDEDHIKISQDIFKAIHDKGEITLGEYSGWYCSECETFYTEKDLKEGCCPTHGQKAEWLSEESYFFKMSAYAQKVLDYLEKNSSSVLPSGKRKEIINRVKDGLQDLSVSRVNVPWGIPVPINDKHTQYVWMDALINYISGVGVSAGGKGDKLSHFWPVDVHLIGKDILWHHTAIWYSILMAADIPLPKTVFSHGFINTDTGEKMSKSKGTVIDPIALADKYSADVLRYFLLREIPFGQDGNFSEELLTDRLNNELANELGNLVNRTIVMIEKYNKGAVPKGEADKGLQEKLKLEKIKEQMEKLELHHALSEVFAFVSACNQFINEKEPWKMEGEARDNVLYSLADSLRIIAILLQPFIPETSEKINAQLGVKLGSIAACKFNKLKAGTKVKKAEILFKKIG</sequence>
<evidence type="ECO:0000256" key="6">
    <source>
        <dbReference type="ARBA" id="ARBA00022741"/>
    </source>
</evidence>
<evidence type="ECO:0000256" key="9">
    <source>
        <dbReference type="ARBA" id="ARBA00022917"/>
    </source>
</evidence>
<dbReference type="InterPro" id="IPR014758">
    <property type="entry name" value="Met-tRNA_synth"/>
</dbReference>
<dbReference type="Pfam" id="PF09334">
    <property type="entry name" value="tRNA-synt_1g"/>
    <property type="match status" value="1"/>
</dbReference>
<evidence type="ECO:0000256" key="11">
    <source>
        <dbReference type="ARBA" id="ARBA00030904"/>
    </source>
</evidence>
<dbReference type="GO" id="GO:0046872">
    <property type="term" value="F:metal ion binding"/>
    <property type="evidence" value="ECO:0007669"/>
    <property type="project" value="UniProtKB-KW"/>
</dbReference>
<dbReference type="InterPro" id="IPR009080">
    <property type="entry name" value="tRNAsynth_Ia_anticodon-bd"/>
</dbReference>
<dbReference type="GO" id="GO:0006431">
    <property type="term" value="P:methionyl-tRNA aminoacylation"/>
    <property type="evidence" value="ECO:0007669"/>
    <property type="project" value="InterPro"/>
</dbReference>
<dbReference type="Pfam" id="PF19303">
    <property type="entry name" value="Anticodon_3"/>
    <property type="match status" value="1"/>
</dbReference>
<dbReference type="InterPro" id="IPR001412">
    <property type="entry name" value="aa-tRNA-synth_I_CS"/>
</dbReference>
<comment type="cofactor">
    <cofactor evidence="1">
        <name>Zn(2+)</name>
        <dbReference type="ChEBI" id="CHEBI:29105"/>
    </cofactor>
</comment>
<dbReference type="NCBIfam" id="TIGR00398">
    <property type="entry name" value="metG"/>
    <property type="match status" value="1"/>
</dbReference>
<dbReference type="Gene3D" id="3.40.50.620">
    <property type="entry name" value="HUPs"/>
    <property type="match status" value="1"/>
</dbReference>
<keyword evidence="5" id="KW-0479">Metal-binding</keyword>
<evidence type="ECO:0000256" key="12">
    <source>
        <dbReference type="RuleBase" id="RU363039"/>
    </source>
</evidence>
<dbReference type="NCBIfam" id="NF008900">
    <property type="entry name" value="PRK12267.1"/>
    <property type="match status" value="1"/>
</dbReference>
<evidence type="ECO:0000256" key="10">
    <source>
        <dbReference type="ARBA" id="ARBA00023146"/>
    </source>
</evidence>
<evidence type="ECO:0000256" key="2">
    <source>
        <dbReference type="ARBA" id="ARBA00004496"/>
    </source>
</evidence>
<evidence type="ECO:0000313" key="17">
    <source>
        <dbReference type="Proteomes" id="UP000226592"/>
    </source>
</evidence>
<evidence type="ECO:0000313" key="16">
    <source>
        <dbReference type="EMBL" id="MAG22244.1"/>
    </source>
</evidence>
<dbReference type="CDD" id="cd07957">
    <property type="entry name" value="Anticodon_Ia_Met"/>
    <property type="match status" value="1"/>
</dbReference>
<gene>
    <name evidence="16" type="ORF">CL943_02985</name>
</gene>
<dbReference type="PANTHER" id="PTHR43326:SF1">
    <property type="entry name" value="METHIONINE--TRNA LIGASE, MITOCHONDRIAL"/>
    <property type="match status" value="1"/>
</dbReference>
<dbReference type="InterPro" id="IPR023457">
    <property type="entry name" value="Met-tRNA_synth_2"/>
</dbReference>
<organism evidence="16 17">
    <name type="scientific">Candidatus Iainarchaeum sp</name>
    <dbReference type="NCBI Taxonomy" id="3101447"/>
    <lineage>
        <taxon>Archaea</taxon>
        <taxon>Candidatus Iainarchaeota</taxon>
        <taxon>Candidatus Iainarchaeia</taxon>
        <taxon>Candidatus Iainarchaeales</taxon>
        <taxon>Candidatus Iainarchaeaceae</taxon>
        <taxon>Candidatus Iainarchaeum</taxon>
    </lineage>
</organism>
<dbReference type="GO" id="GO:0004825">
    <property type="term" value="F:methionine-tRNA ligase activity"/>
    <property type="evidence" value="ECO:0007669"/>
    <property type="project" value="UniProtKB-EC"/>
</dbReference>
<dbReference type="AlphaFoldDB" id="A0A2D6M1E7"/>
<feature type="domain" description="tRNA synthetases class I catalytic" evidence="13">
    <location>
        <begin position="17"/>
        <end position="115"/>
    </location>
</feature>
<proteinExistence type="inferred from homology"/>
<evidence type="ECO:0000256" key="8">
    <source>
        <dbReference type="ARBA" id="ARBA00022840"/>
    </source>
</evidence>
<dbReference type="Proteomes" id="UP000226592">
    <property type="component" value="Unassembled WGS sequence"/>
</dbReference>
<dbReference type="EC" id="6.1.1.10" evidence="3"/>
<evidence type="ECO:0000256" key="3">
    <source>
        <dbReference type="ARBA" id="ARBA00012838"/>
    </source>
</evidence>
<dbReference type="InterPro" id="IPR041872">
    <property type="entry name" value="Anticodon_Met"/>
</dbReference>
<dbReference type="Pfam" id="PF01406">
    <property type="entry name" value="tRNA-synt_1e"/>
    <property type="match status" value="1"/>
</dbReference>
<evidence type="ECO:0000259" key="15">
    <source>
        <dbReference type="Pfam" id="PF19303"/>
    </source>
</evidence>
<dbReference type="SUPFAM" id="SSF47323">
    <property type="entry name" value="Anticodon-binding domain of a subclass of class I aminoacyl-tRNA synthetases"/>
    <property type="match status" value="1"/>
</dbReference>
<dbReference type="Gene3D" id="2.170.220.10">
    <property type="match status" value="1"/>
</dbReference>
<keyword evidence="8 12" id="KW-0067">ATP-binding</keyword>
<feature type="domain" description="Methionyl/Leucyl tRNA synthetase" evidence="14">
    <location>
        <begin position="137"/>
        <end position="361"/>
    </location>
</feature>
<dbReference type="GO" id="GO:0005524">
    <property type="term" value="F:ATP binding"/>
    <property type="evidence" value="ECO:0007669"/>
    <property type="project" value="UniProtKB-KW"/>
</dbReference>
<dbReference type="SUPFAM" id="SSF52374">
    <property type="entry name" value="Nucleotidylyl transferase"/>
    <property type="match status" value="1"/>
</dbReference>
<protein>
    <recommendedName>
        <fullName evidence="3">methionine--tRNA ligase</fullName>
        <ecNumber evidence="3">6.1.1.10</ecNumber>
    </recommendedName>
    <alternativeName>
        <fullName evidence="11">Methionyl-tRNA synthetase</fullName>
    </alternativeName>
</protein>
<dbReference type="InterPro" id="IPR015413">
    <property type="entry name" value="Methionyl/Leucyl_tRNA_Synth"/>
</dbReference>
<dbReference type="Gene3D" id="1.10.730.10">
    <property type="entry name" value="Isoleucyl-tRNA Synthetase, Domain 1"/>
    <property type="match status" value="1"/>
</dbReference>
<dbReference type="PANTHER" id="PTHR43326">
    <property type="entry name" value="METHIONYL-TRNA SYNTHETASE"/>
    <property type="match status" value="1"/>
</dbReference>
<name>A0A2D6M1E7_9ARCH</name>
<keyword evidence="4 12" id="KW-0436">Ligase</keyword>
<feature type="domain" description="Methionyl-tRNA synthetase anticodon-binding" evidence="15">
    <location>
        <begin position="376"/>
        <end position="495"/>
    </location>
</feature>
<dbReference type="FunFam" id="2.170.220.10:FF:000002">
    <property type="entry name" value="Methionine--tRNA ligase"/>
    <property type="match status" value="1"/>
</dbReference>
<comment type="caution">
    <text evidence="16">The sequence shown here is derived from an EMBL/GenBank/DDBJ whole genome shotgun (WGS) entry which is preliminary data.</text>
</comment>
<evidence type="ECO:0000256" key="7">
    <source>
        <dbReference type="ARBA" id="ARBA00022833"/>
    </source>
</evidence>
<comment type="subcellular location">
    <subcellularLocation>
        <location evidence="2">Cytoplasm</location>
    </subcellularLocation>
</comment>
<evidence type="ECO:0000256" key="4">
    <source>
        <dbReference type="ARBA" id="ARBA00022598"/>
    </source>
</evidence>
<keyword evidence="10 12" id="KW-0030">Aminoacyl-tRNA synthetase</keyword>
<evidence type="ECO:0000259" key="13">
    <source>
        <dbReference type="Pfam" id="PF01406"/>
    </source>
</evidence>
<keyword evidence="7" id="KW-0862">Zinc</keyword>
<dbReference type="PROSITE" id="PS00178">
    <property type="entry name" value="AA_TRNA_LIGASE_I"/>
    <property type="match status" value="1"/>
</dbReference>